<dbReference type="RefSeq" id="WP_406695380.1">
    <property type="nucleotide sequence ID" value="NZ_CP155447.1"/>
</dbReference>
<reference evidence="1" key="1">
    <citation type="submission" date="2024-05" db="EMBL/GenBank/DDBJ databases">
        <title>Planctomycetes of the genus Singulisphaera possess chitinolytic capabilities.</title>
        <authorList>
            <person name="Ivanova A."/>
        </authorList>
    </citation>
    <scope>NUCLEOTIDE SEQUENCE</scope>
    <source>
        <strain evidence="1">Ch08T</strain>
    </source>
</reference>
<dbReference type="Gene3D" id="3.40.50.2000">
    <property type="entry name" value="Glycogen Phosphorylase B"/>
    <property type="match status" value="1"/>
</dbReference>
<proteinExistence type="predicted"/>
<dbReference type="EMBL" id="CP155447">
    <property type="protein sequence ID" value="XBH02639.1"/>
    <property type="molecule type" value="Genomic_DNA"/>
</dbReference>
<protein>
    <submittedName>
        <fullName evidence="1">Glycosyltransferase</fullName>
        <ecNumber evidence="1">2.4.-.-</ecNumber>
    </submittedName>
</protein>
<evidence type="ECO:0000313" key="1">
    <source>
        <dbReference type="EMBL" id="XBH02639.1"/>
    </source>
</evidence>
<organism evidence="1">
    <name type="scientific">Singulisphaera sp. Ch08</name>
    <dbReference type="NCBI Taxonomy" id="3120278"/>
    <lineage>
        <taxon>Bacteria</taxon>
        <taxon>Pseudomonadati</taxon>
        <taxon>Planctomycetota</taxon>
        <taxon>Planctomycetia</taxon>
        <taxon>Isosphaerales</taxon>
        <taxon>Isosphaeraceae</taxon>
        <taxon>Singulisphaera</taxon>
    </lineage>
</organism>
<dbReference type="PANTHER" id="PTHR12526">
    <property type="entry name" value="GLYCOSYLTRANSFERASE"/>
    <property type="match status" value="1"/>
</dbReference>
<name>A0AAU7CBM2_9BACT</name>
<sequence>MATTDRQLRPGLDANQYRLALAVADANWFSTENLFREVEQAGVATLLLKCHDYRNAWNRGLRPWNWNAPVIERGPRLWQRELVLPSGWMKKFPSLGMRPIGRATRRWHQRHAPDARLALVMTYPHYLYLSASLRPDLQVYFNLDDYSLYWPKHADQIRTLERKAVRESDLTICVSRVRAEELKAAVPEAAAKIRHLPHGAPTASLAEHAWKVPAPAPADIASLPRPLLGFVGTMEDRLDWKLLTQLSEAMPEASIVLIGRTSVQGTDAWQADYQRCLARPNVHALGWRAQESIHLYNRAFDVCLIPYQTDHPFNIACSPTKILDYMVTGRPIVSTALPECQLYPHLLEVAADPDGFIASVRAIVAANSDDGRAALRFDWARTNTCRHVVDRLIDWLPA</sequence>
<keyword evidence="1" id="KW-0328">Glycosyltransferase</keyword>
<dbReference type="SUPFAM" id="SSF53756">
    <property type="entry name" value="UDP-Glycosyltransferase/glycogen phosphorylase"/>
    <property type="match status" value="1"/>
</dbReference>
<keyword evidence="1" id="KW-0808">Transferase</keyword>
<dbReference type="Pfam" id="PF13692">
    <property type="entry name" value="Glyco_trans_1_4"/>
    <property type="match status" value="1"/>
</dbReference>
<accession>A0AAU7CBM2</accession>
<gene>
    <name evidence="1" type="ORF">V5E97_30585</name>
</gene>
<dbReference type="EC" id="2.4.-.-" evidence="1"/>
<dbReference type="GO" id="GO:0016757">
    <property type="term" value="F:glycosyltransferase activity"/>
    <property type="evidence" value="ECO:0007669"/>
    <property type="project" value="UniProtKB-KW"/>
</dbReference>
<dbReference type="AlphaFoldDB" id="A0AAU7CBM2"/>